<dbReference type="EMBL" id="CP030918">
    <property type="protein sequence ID" value="AXC48979.1"/>
    <property type="molecule type" value="Genomic_DNA"/>
</dbReference>
<feature type="domain" description="AbiEi antitoxin N-terminal" evidence="1">
    <location>
        <begin position="22"/>
        <end position="57"/>
    </location>
</feature>
<dbReference type="Proteomes" id="UP000252023">
    <property type="component" value="Chromosome"/>
</dbReference>
<evidence type="ECO:0000313" key="2">
    <source>
        <dbReference type="EMBL" id="AXC48979.1"/>
    </source>
</evidence>
<dbReference type="Pfam" id="PF13338">
    <property type="entry name" value="AbiEi_4"/>
    <property type="match status" value="1"/>
</dbReference>
<organism evidence="2 3">
    <name type="scientific">Paracoccus suum</name>
    <dbReference type="NCBI Taxonomy" id="2259340"/>
    <lineage>
        <taxon>Bacteria</taxon>
        <taxon>Pseudomonadati</taxon>
        <taxon>Pseudomonadota</taxon>
        <taxon>Alphaproteobacteria</taxon>
        <taxon>Rhodobacterales</taxon>
        <taxon>Paracoccaceae</taxon>
        <taxon>Paracoccus</taxon>
    </lineage>
</organism>
<proteinExistence type="predicted"/>
<keyword evidence="3" id="KW-1185">Reference proteome</keyword>
<sequence length="206" mass="22538">MLATDQGQRAHMIDYMEVHAPARSRDLASIGVSGTTIARAVADGVVVRIGRGLYQLPDSEPDLHAGLIEIAKLAPKAVICLTSALSFHQLTDQLPRRVWIAIGAKDWAPKIEYPRIRIVRFREPYLTNGTEIHRSGDVEVRVYSIAKTIADAFRNPKLVDRSVAIEAMKAALSARKATAGQLAAAARENGAWNQMRPYLEALTSNG</sequence>
<evidence type="ECO:0000313" key="3">
    <source>
        <dbReference type="Proteomes" id="UP000252023"/>
    </source>
</evidence>
<reference evidence="3" key="1">
    <citation type="submission" date="2018-07" db="EMBL/GenBank/DDBJ databases">
        <title>Genome sequencing of Paracoccus sp. SC2-6.</title>
        <authorList>
            <person name="Heo J."/>
            <person name="Kim S.-J."/>
            <person name="Kwon S.-W."/>
        </authorList>
    </citation>
    <scope>NUCLEOTIDE SEQUENCE [LARGE SCALE GENOMIC DNA]</scope>
    <source>
        <strain evidence="3">SC2-6</strain>
    </source>
</reference>
<dbReference type="InterPro" id="IPR025159">
    <property type="entry name" value="AbiEi_N"/>
</dbReference>
<dbReference type="AlphaFoldDB" id="A0A344PHX4"/>
<protein>
    <submittedName>
        <fullName evidence="2">Transcriptional regulator</fullName>
    </submittedName>
</protein>
<gene>
    <name evidence="2" type="ORF">DRW48_04055</name>
</gene>
<accession>A0A344PHX4</accession>
<dbReference type="OrthoDB" id="9789781at2"/>
<dbReference type="KEGG" id="pars:DRW48_04055"/>
<evidence type="ECO:0000259" key="1">
    <source>
        <dbReference type="Pfam" id="PF13338"/>
    </source>
</evidence>
<name>A0A344PHX4_9RHOB</name>